<evidence type="ECO:0000313" key="3">
    <source>
        <dbReference type="Proteomes" id="UP000383932"/>
    </source>
</evidence>
<dbReference type="AlphaFoldDB" id="A0A5N5Q7D1"/>
<comment type="caution">
    <text evidence="2">The sequence shown here is derived from an EMBL/GenBank/DDBJ whole genome shotgun (WGS) entry which is preliminary data.</text>
</comment>
<dbReference type="OrthoDB" id="3289991at2759"/>
<evidence type="ECO:0000256" key="1">
    <source>
        <dbReference type="SAM" id="MobiDB-lite"/>
    </source>
</evidence>
<protein>
    <submittedName>
        <fullName evidence="2">Uncharacterized protein</fullName>
    </submittedName>
</protein>
<accession>A0A5N5Q7D1</accession>
<organism evidence="2 3">
    <name type="scientific">Ceratobasidium theobromae</name>
    <dbReference type="NCBI Taxonomy" id="1582974"/>
    <lineage>
        <taxon>Eukaryota</taxon>
        <taxon>Fungi</taxon>
        <taxon>Dikarya</taxon>
        <taxon>Basidiomycota</taxon>
        <taxon>Agaricomycotina</taxon>
        <taxon>Agaricomycetes</taxon>
        <taxon>Cantharellales</taxon>
        <taxon>Ceratobasidiaceae</taxon>
        <taxon>Ceratobasidium</taxon>
    </lineage>
</organism>
<reference evidence="2 3" key="1">
    <citation type="journal article" date="2019" name="Fungal Biol. Biotechnol.">
        <title>Draft genome sequence of fastidious pathogen Ceratobasidium theobromae, which causes vascular-streak dieback in Theobroma cacao.</title>
        <authorList>
            <person name="Ali S.S."/>
            <person name="Asman A."/>
            <person name="Shao J."/>
            <person name="Firmansyah A.P."/>
            <person name="Susilo A.W."/>
            <person name="Rosmana A."/>
            <person name="McMahon P."/>
            <person name="Junaid M."/>
            <person name="Guest D."/>
            <person name="Kheng T.Y."/>
            <person name="Meinhardt L.W."/>
            <person name="Bailey B.A."/>
        </authorList>
    </citation>
    <scope>NUCLEOTIDE SEQUENCE [LARGE SCALE GENOMIC DNA]</scope>
    <source>
        <strain evidence="2 3">CT2</strain>
    </source>
</reference>
<proteinExistence type="predicted"/>
<feature type="compositionally biased region" description="Polar residues" evidence="1">
    <location>
        <begin position="29"/>
        <end position="45"/>
    </location>
</feature>
<feature type="region of interest" description="Disordered" evidence="1">
    <location>
        <begin position="1"/>
        <end position="57"/>
    </location>
</feature>
<gene>
    <name evidence="2" type="ORF">CTheo_8878</name>
</gene>
<dbReference type="EMBL" id="SSOP01000868">
    <property type="protein sequence ID" value="KAB5587680.1"/>
    <property type="molecule type" value="Genomic_DNA"/>
</dbReference>
<keyword evidence="3" id="KW-1185">Reference proteome</keyword>
<feature type="compositionally biased region" description="Basic residues" evidence="1">
    <location>
        <begin position="46"/>
        <end position="55"/>
    </location>
</feature>
<evidence type="ECO:0000313" key="2">
    <source>
        <dbReference type="EMBL" id="KAB5587680.1"/>
    </source>
</evidence>
<sequence length="451" mass="50110">MPPRRSMAKGKEKADDTVRVPPEDVPGAESSTDATATAPAQSGSSRKTKAGRRKSDKIETRASLVEFPLKDPEQWKAAQAELCNVAAEFRLGDKEDIERAAEISNWLIGHAVLRFAGPGEITGIVALEDDPNERYNPRPLNESHVRALAEVFAAGGKKDRISPIRITVAPDSLDAALVEDMRKADPRNPVSPIPPLTFKSTTAERERELEAQLFTLCHNDVLLSDNDLASKRIELNRYRTDRKLARLINGHHRIRAMIEVSAQLHREAHDIAQLARHGEEADFPALWSKLNKQVADATYVVEVYKDATPPHVLAWLGENEADRPNQAPRGGEKLWTLAETQESTIEDWISKGMVLDRIAGLNRWHEQREIALSDKTTHRADSATGTMEGRSAVRQKTQKIKVSGQLTNEACLELMAHPVTNQMTPTQTRCAKILAARCSYIFGPAAYFCFV</sequence>
<dbReference type="Proteomes" id="UP000383932">
    <property type="component" value="Unassembled WGS sequence"/>
</dbReference>
<feature type="region of interest" description="Disordered" evidence="1">
    <location>
        <begin position="375"/>
        <end position="397"/>
    </location>
</feature>
<feature type="compositionally biased region" description="Basic and acidic residues" evidence="1">
    <location>
        <begin position="9"/>
        <end position="22"/>
    </location>
</feature>
<name>A0A5N5Q7D1_9AGAM</name>